<dbReference type="VEuPathDB" id="FungiDB:VP01_5174g1"/>
<dbReference type="AlphaFoldDB" id="A0A0L6UKU6"/>
<reference evidence="1 2" key="1">
    <citation type="submission" date="2015-08" db="EMBL/GenBank/DDBJ databases">
        <title>Next Generation Sequencing and Analysis of the Genome of Puccinia sorghi L Schw, the Causal Agent of Maize Common Rust.</title>
        <authorList>
            <person name="Rochi L."/>
            <person name="Burguener G."/>
            <person name="Darino M."/>
            <person name="Turjanski A."/>
            <person name="Kreff E."/>
            <person name="Dieguez M.J."/>
            <person name="Sacco F."/>
        </authorList>
    </citation>
    <scope>NUCLEOTIDE SEQUENCE [LARGE SCALE GENOMIC DNA]</scope>
    <source>
        <strain evidence="1 2">RO10H11247</strain>
    </source>
</reference>
<accession>A0A0L6UKU6</accession>
<name>A0A0L6UKU6_9BASI</name>
<sequence length="205" mass="22573">MSVRCCAPKSLQLGDGSSHHISGPFSRSIGQHLNICSSVDVEVICCQTWKLWYLFSCFFVNLESKECDVIKTGKQDATLPIRGLSNCLFVPDIVIKLISPGFLEEKGCSVLDKDGRFQVRKNLEAVIRGSISNGLYSVDKPSAVGNGKPNSYAHVTSLKEVHKSFGHASIGRFDHFIPKSFSQAEKSAFECKSCALSKITKQPLW</sequence>
<protein>
    <recommendedName>
        <fullName evidence="3">GAG-pre-integrase domain-containing protein</fullName>
    </recommendedName>
</protein>
<dbReference type="EMBL" id="LAVV01010358">
    <property type="protein sequence ID" value="KNZ49163.1"/>
    <property type="molecule type" value="Genomic_DNA"/>
</dbReference>
<dbReference type="Proteomes" id="UP000037035">
    <property type="component" value="Unassembled WGS sequence"/>
</dbReference>
<organism evidence="1 2">
    <name type="scientific">Puccinia sorghi</name>
    <dbReference type="NCBI Taxonomy" id="27349"/>
    <lineage>
        <taxon>Eukaryota</taxon>
        <taxon>Fungi</taxon>
        <taxon>Dikarya</taxon>
        <taxon>Basidiomycota</taxon>
        <taxon>Pucciniomycotina</taxon>
        <taxon>Pucciniomycetes</taxon>
        <taxon>Pucciniales</taxon>
        <taxon>Pucciniaceae</taxon>
        <taxon>Puccinia</taxon>
    </lineage>
</organism>
<proteinExistence type="predicted"/>
<gene>
    <name evidence="1" type="ORF">VP01_5174g1</name>
</gene>
<evidence type="ECO:0008006" key="3">
    <source>
        <dbReference type="Google" id="ProtNLM"/>
    </source>
</evidence>
<evidence type="ECO:0000313" key="1">
    <source>
        <dbReference type="EMBL" id="KNZ49163.1"/>
    </source>
</evidence>
<comment type="caution">
    <text evidence="1">The sequence shown here is derived from an EMBL/GenBank/DDBJ whole genome shotgun (WGS) entry which is preliminary data.</text>
</comment>
<keyword evidence="2" id="KW-1185">Reference proteome</keyword>
<evidence type="ECO:0000313" key="2">
    <source>
        <dbReference type="Proteomes" id="UP000037035"/>
    </source>
</evidence>